<proteinExistence type="predicted"/>
<evidence type="ECO:0000256" key="4">
    <source>
        <dbReference type="ARBA" id="ARBA00023136"/>
    </source>
</evidence>
<sequence length="746" mass="83563">MKENICEKIENDEFYQNFLREGVSQPVEVSKFFSYTEQINKLSEGLEALSTELQSQVREQHGALLSQASHAGKLDGTLGVVHGHMQSLVGAANRLKSHVSAPYGVLESRTKVLGRLHETTHILRQAGIFLQLHKKLLGTKEFEKQAIIFHEIDSLIENEVLNSVKFLKEEITHVQSNRRKLITLADKELNTALKNLNVDTVQRSLQIFSNLQILRKYIDDLLETFIGDIRQSIKECFTAPETKLPGARDAEPRSQAKVAMRAPGKAPALTTSLHFRAKLWNALEWLFAEEIFSFSGQIRFLQKCVRNSGLMDADMEIEGQWWRGLEELLKTSFSSCPPHIGQCLQQGLPKLVAETKSLFTKLQMDSPFREDIYQSLEAGFLEKCGSNLKATISAVDLPSEDTLDALIRAASTELGTAIVDQRLCDMVTSVVMSCNRDVWNKLESSIKLGTDSKQIVDIPNSAQIQNTSIANLISYHAEAVRRMIDNLGSAFATSGSAKRLLENLQVGQNLVLAILQQIFDSIASAVHDIMISMHREPALNVSTSSSVSLYMKELHEFLSRVWGTHIGPFSDKETVSRCGRELASRCIELFIRNVAILRPLSQIGRNKIRIDCQHLEVVLVSIVGDLGTLGKPFRAIRAFNTILTLTPKELSEHSMDPNNPIPSYILLLMIFSFAGADLTSPNVTAGWSNEKLMQWLDGHTYNRERLELISGALHKYRNTVRQKNITQYDPIYPLIASGLEKALQSL</sequence>
<name>A0A6B2EG50_9DIPT</name>
<evidence type="ECO:0000256" key="2">
    <source>
        <dbReference type="ARBA" id="ARBA00020974"/>
    </source>
</evidence>
<dbReference type="Pfam" id="PF20649">
    <property type="entry name" value="COG5_C"/>
    <property type="match status" value="1"/>
</dbReference>
<dbReference type="PANTHER" id="PTHR13228">
    <property type="entry name" value="CONSERVED OLIGOMERIC GOLGI COMPLEX COMPONENT 5"/>
    <property type="match status" value="1"/>
</dbReference>
<evidence type="ECO:0000313" key="7">
    <source>
        <dbReference type="EMBL" id="NBJ61316.1"/>
    </source>
</evidence>
<feature type="domain" description="Conserved oligomeric Golgi complex subunit 5 helical" evidence="6">
    <location>
        <begin position="161"/>
        <end position="355"/>
    </location>
</feature>
<dbReference type="InterPro" id="IPR048485">
    <property type="entry name" value="COG5_helical"/>
</dbReference>
<dbReference type="EMBL" id="GIFK01003613">
    <property type="protein sequence ID" value="NBJ61316.1"/>
    <property type="molecule type" value="Transcribed_RNA"/>
</dbReference>
<dbReference type="InterPro" id="IPR019465">
    <property type="entry name" value="Cog5"/>
</dbReference>
<evidence type="ECO:0000256" key="1">
    <source>
        <dbReference type="ARBA" id="ARBA00004395"/>
    </source>
</evidence>
<evidence type="ECO:0000256" key="3">
    <source>
        <dbReference type="ARBA" id="ARBA00023034"/>
    </source>
</evidence>
<reference evidence="7" key="1">
    <citation type="submission" date="2019-10" db="EMBL/GenBank/DDBJ databases">
        <title>Short sand fly seasons in Tbilisi, Georgia, hinder development of host immunity to saliva of the visceral leishmaniasis vector Phlebotomus kandelakii.</title>
        <authorList>
            <person name="Oliveira F."/>
            <person name="Giorgobiani E."/>
            <person name="Guimaraes-Costa A.B."/>
            <person name="Abdeladhim M."/>
            <person name="Oristian J."/>
            <person name="Tskhvaradze L."/>
            <person name="Tsertsvadze N."/>
            <person name="Zakalashvili M."/>
            <person name="Valenzuela J.G."/>
            <person name="Kamhawi S."/>
        </authorList>
    </citation>
    <scope>NUCLEOTIDE SEQUENCE</scope>
    <source>
        <strain evidence="7">Wild-capture in Tbilisi</strain>
        <tissue evidence="7">Salivary glands</tissue>
    </source>
</reference>
<dbReference type="GO" id="GO:0000139">
    <property type="term" value="C:Golgi membrane"/>
    <property type="evidence" value="ECO:0007669"/>
    <property type="project" value="UniProtKB-SubCell"/>
</dbReference>
<feature type="domain" description="Conserved oligomeric Golgi complex subunit 5 N-terminal" evidence="5">
    <location>
        <begin position="36"/>
        <end position="136"/>
    </location>
</feature>
<accession>A0A6B2EG50</accession>
<evidence type="ECO:0000259" key="6">
    <source>
        <dbReference type="Pfam" id="PF20649"/>
    </source>
</evidence>
<dbReference type="AlphaFoldDB" id="A0A6B2EG50"/>
<keyword evidence="4" id="KW-0472">Membrane</keyword>
<keyword evidence="3" id="KW-0333">Golgi apparatus</keyword>
<protein>
    <recommendedName>
        <fullName evidence="2">Conserved oligomeric Golgi complex subunit 5</fullName>
    </recommendedName>
</protein>
<dbReference type="PANTHER" id="PTHR13228:SF3">
    <property type="entry name" value="CONSERVED OLIGOMERIC GOLGI COMPLEX SUBUNIT 5"/>
    <property type="match status" value="1"/>
</dbReference>
<dbReference type="InterPro" id="IPR049176">
    <property type="entry name" value="COG5_N"/>
</dbReference>
<organism evidence="7">
    <name type="scientific">Phlebotomus kandelakii</name>
    <dbReference type="NCBI Taxonomy" id="1109342"/>
    <lineage>
        <taxon>Eukaryota</taxon>
        <taxon>Metazoa</taxon>
        <taxon>Ecdysozoa</taxon>
        <taxon>Arthropoda</taxon>
        <taxon>Hexapoda</taxon>
        <taxon>Insecta</taxon>
        <taxon>Pterygota</taxon>
        <taxon>Neoptera</taxon>
        <taxon>Endopterygota</taxon>
        <taxon>Diptera</taxon>
        <taxon>Nematocera</taxon>
        <taxon>Psychodoidea</taxon>
        <taxon>Psychodidae</taxon>
        <taxon>Phlebotomus</taxon>
        <taxon>Larroussius</taxon>
    </lineage>
</organism>
<dbReference type="GO" id="GO:0006891">
    <property type="term" value="P:intra-Golgi vesicle-mediated transport"/>
    <property type="evidence" value="ECO:0007669"/>
    <property type="project" value="InterPro"/>
</dbReference>
<dbReference type="Pfam" id="PF10392">
    <property type="entry name" value="COG5_N"/>
    <property type="match status" value="1"/>
</dbReference>
<comment type="subcellular location">
    <subcellularLocation>
        <location evidence="1">Golgi apparatus membrane</location>
        <topology evidence="1">Peripheral membrane protein</topology>
    </subcellularLocation>
</comment>
<dbReference type="GO" id="GO:0017119">
    <property type="term" value="C:Golgi transport complex"/>
    <property type="evidence" value="ECO:0007669"/>
    <property type="project" value="InterPro"/>
</dbReference>
<evidence type="ECO:0000259" key="5">
    <source>
        <dbReference type="Pfam" id="PF10392"/>
    </source>
</evidence>